<dbReference type="SUPFAM" id="SSF54373">
    <property type="entry name" value="FAD-linked reductases, C-terminal domain"/>
    <property type="match status" value="1"/>
</dbReference>
<keyword evidence="6" id="KW-0479">Metal-binding</keyword>
<evidence type="ECO:0000256" key="12">
    <source>
        <dbReference type="ARBA" id="ARBA00023075"/>
    </source>
</evidence>
<evidence type="ECO:0000313" key="16">
    <source>
        <dbReference type="EMBL" id="CAB4697006.1"/>
    </source>
</evidence>
<evidence type="ECO:0000256" key="9">
    <source>
        <dbReference type="ARBA" id="ARBA00023002"/>
    </source>
</evidence>
<accession>A0A6J6PE89</accession>
<evidence type="ECO:0000256" key="11">
    <source>
        <dbReference type="ARBA" id="ARBA00023014"/>
    </source>
</evidence>
<evidence type="ECO:0000256" key="5">
    <source>
        <dbReference type="ARBA" id="ARBA00022630"/>
    </source>
</evidence>
<evidence type="ECO:0000256" key="3">
    <source>
        <dbReference type="ARBA" id="ARBA00012696"/>
    </source>
</evidence>
<comment type="cofactor">
    <cofactor evidence="2">
        <name>FAD</name>
        <dbReference type="ChEBI" id="CHEBI:57692"/>
    </cofactor>
</comment>
<keyword evidence="11" id="KW-0411">Iron-sulfur</keyword>
<dbReference type="Pfam" id="PF21162">
    <property type="entry name" value="ETFQO_UQ-bd"/>
    <property type="match status" value="1"/>
</dbReference>
<dbReference type="InterPro" id="IPR036188">
    <property type="entry name" value="FAD/NAD-bd_sf"/>
</dbReference>
<dbReference type="GO" id="GO:0051536">
    <property type="term" value="F:iron-sulfur cluster binding"/>
    <property type="evidence" value="ECO:0007669"/>
    <property type="project" value="UniProtKB-KW"/>
</dbReference>
<keyword evidence="8" id="KW-0249">Electron transport</keyword>
<evidence type="ECO:0000256" key="4">
    <source>
        <dbReference type="ARBA" id="ARBA00022448"/>
    </source>
</evidence>
<dbReference type="GO" id="GO:0005739">
    <property type="term" value="C:mitochondrion"/>
    <property type="evidence" value="ECO:0007669"/>
    <property type="project" value="UniProtKB-ARBA"/>
</dbReference>
<organism evidence="16">
    <name type="scientific">freshwater metagenome</name>
    <dbReference type="NCBI Taxonomy" id="449393"/>
    <lineage>
        <taxon>unclassified sequences</taxon>
        <taxon>metagenomes</taxon>
        <taxon>ecological metagenomes</taxon>
    </lineage>
</organism>
<dbReference type="SUPFAM" id="SSF54862">
    <property type="entry name" value="4Fe-4S ferredoxins"/>
    <property type="match status" value="1"/>
</dbReference>
<evidence type="ECO:0000256" key="7">
    <source>
        <dbReference type="ARBA" id="ARBA00022827"/>
    </source>
</evidence>
<evidence type="ECO:0000256" key="10">
    <source>
        <dbReference type="ARBA" id="ARBA00023004"/>
    </source>
</evidence>
<gene>
    <name evidence="16" type="ORF">UFOPK2399_01095</name>
</gene>
<keyword evidence="7" id="KW-0274">FAD</keyword>
<keyword evidence="4" id="KW-0813">Transport</keyword>
<feature type="domain" description="ETF-QO/FixX C-terminal" evidence="14">
    <location>
        <begin position="470"/>
        <end position="563"/>
    </location>
</feature>
<evidence type="ECO:0000259" key="15">
    <source>
        <dbReference type="Pfam" id="PF21162"/>
    </source>
</evidence>
<keyword evidence="10" id="KW-0408">Iron</keyword>
<name>A0A6J6PE89_9ZZZZ</name>
<evidence type="ECO:0000256" key="8">
    <source>
        <dbReference type="ARBA" id="ARBA00022982"/>
    </source>
</evidence>
<feature type="region of interest" description="Disordered" evidence="13">
    <location>
        <begin position="1"/>
        <end position="22"/>
    </location>
</feature>
<proteinExistence type="predicted"/>
<keyword evidence="12" id="KW-0830">Ubiquinone</keyword>
<dbReference type="PANTHER" id="PTHR10617">
    <property type="entry name" value="ELECTRON TRANSFER FLAVOPROTEIN-UBIQUINONE OXIDOREDUCTASE"/>
    <property type="match status" value="1"/>
</dbReference>
<dbReference type="AlphaFoldDB" id="A0A6J6PE89"/>
<dbReference type="Pfam" id="PF05187">
    <property type="entry name" value="Fer4_ETF_QO"/>
    <property type="match status" value="1"/>
</dbReference>
<evidence type="ECO:0000259" key="14">
    <source>
        <dbReference type="Pfam" id="PF05187"/>
    </source>
</evidence>
<protein>
    <recommendedName>
        <fullName evidence="3">electron-transferring-flavoprotein dehydrogenase</fullName>
        <ecNumber evidence="3">1.5.5.1</ecNumber>
    </recommendedName>
</protein>
<dbReference type="PANTHER" id="PTHR10617:SF107">
    <property type="entry name" value="ELECTRON TRANSFER FLAVOPROTEIN-UBIQUINONE OXIDOREDUCTASE, MITOCHONDRIAL"/>
    <property type="match status" value="1"/>
</dbReference>
<dbReference type="InterPro" id="IPR007859">
    <property type="entry name" value="ETF-QO/FixX_C"/>
</dbReference>
<dbReference type="Gene3D" id="3.50.50.60">
    <property type="entry name" value="FAD/NAD(P)-binding domain"/>
    <property type="match status" value="1"/>
</dbReference>
<dbReference type="EC" id="1.5.5.1" evidence="3"/>
<reference evidence="16" key="1">
    <citation type="submission" date="2020-05" db="EMBL/GenBank/DDBJ databases">
        <authorList>
            <person name="Chiriac C."/>
            <person name="Salcher M."/>
            <person name="Ghai R."/>
            <person name="Kavagutti S V."/>
        </authorList>
    </citation>
    <scope>NUCLEOTIDE SEQUENCE</scope>
</reference>
<dbReference type="Gene3D" id="3.30.9.90">
    <property type="match status" value="1"/>
</dbReference>
<sequence>MTRASDFPPPYTPKHAVAAPTDAEDERIEVGVAIVGGGPAGLAAAIRLGQLFEDDPDTAERLGDVPIAVIEKGKQAGSHLLSGAVMNPRAIAKLFEGRKTLDEMPIGEPVKGERVYVLSKRGALPIPAPPTMRNHGNRTVSLSQLGRWLAEQAEEGGAMILPETSATKVLVSDGKVVGVRTGDKGRGRDGEELGNFEPGADLVAKVTILAEGVQGYLTEAAVDHFGLRGTAPQTWELGVKEVWRVPGGIDKIVHTMGWPLRPGAQFREFGGSFIYPMGGDLLTVGMVVGLDYRDAAISPHDLLQELKTHPLIRKLLAGGERIEWGAKTISSGGFYALPKQVHAPGLLLAGEGAGFVNVPTLKGVHYAIETGRLAAESAYEALRQGGAPHALAALAGYDDAIRESYVWSDLRKVRNMRQVFSKGFFVGGALASLAQVTGGRLPGGQVPSHPDADAEVVVTGRDSQYPAADGKLTFDKLSSVFASGNKTRDDQPNHIRLETKVPAEIAKLWTALCPAQVYEVGGSDGEGRVSVNVNPSNCVQCGAITAKGGRLTPPEGGSGPEYKGM</sequence>
<keyword evidence="5" id="KW-0285">Flavoprotein</keyword>
<dbReference type="InterPro" id="IPR049398">
    <property type="entry name" value="ETF-QO/FixC_UQ-bd"/>
</dbReference>
<evidence type="ECO:0000256" key="1">
    <source>
        <dbReference type="ARBA" id="ARBA00001966"/>
    </source>
</evidence>
<dbReference type="SUPFAM" id="SSF51905">
    <property type="entry name" value="FAD/NAD(P)-binding domain"/>
    <property type="match status" value="1"/>
</dbReference>
<dbReference type="Gene3D" id="3.30.70.20">
    <property type="match status" value="1"/>
</dbReference>
<dbReference type="GO" id="GO:0004174">
    <property type="term" value="F:electron-transferring-flavoprotein dehydrogenase activity"/>
    <property type="evidence" value="ECO:0007669"/>
    <property type="project" value="UniProtKB-EC"/>
</dbReference>
<evidence type="ECO:0000256" key="2">
    <source>
        <dbReference type="ARBA" id="ARBA00001974"/>
    </source>
</evidence>
<comment type="cofactor">
    <cofactor evidence="1">
        <name>[4Fe-4S] cluster</name>
        <dbReference type="ChEBI" id="CHEBI:49883"/>
    </cofactor>
</comment>
<evidence type="ECO:0000256" key="6">
    <source>
        <dbReference type="ARBA" id="ARBA00022723"/>
    </source>
</evidence>
<dbReference type="InterPro" id="IPR040156">
    <property type="entry name" value="ETF-QO"/>
</dbReference>
<dbReference type="EMBL" id="CAEZXP010000002">
    <property type="protein sequence ID" value="CAB4697006.1"/>
    <property type="molecule type" value="Genomic_DNA"/>
</dbReference>
<feature type="domain" description="ETF-QO/FixC ubiquinone-binding" evidence="15">
    <location>
        <begin position="236"/>
        <end position="329"/>
    </location>
</feature>
<evidence type="ECO:0000256" key="13">
    <source>
        <dbReference type="SAM" id="MobiDB-lite"/>
    </source>
</evidence>
<dbReference type="GO" id="GO:0046872">
    <property type="term" value="F:metal ion binding"/>
    <property type="evidence" value="ECO:0007669"/>
    <property type="project" value="UniProtKB-KW"/>
</dbReference>
<keyword evidence="9" id="KW-0560">Oxidoreductase</keyword>